<dbReference type="Pfam" id="PF00581">
    <property type="entry name" value="Rhodanese"/>
    <property type="match status" value="1"/>
</dbReference>
<name>A0A934VG10_9BACT</name>
<dbReference type="PANTHER" id="PTHR45431:SF3">
    <property type="entry name" value="RHODANESE-LIKE DOMAIN-CONTAINING PROTEIN 15, CHLOROPLASTIC"/>
    <property type="match status" value="1"/>
</dbReference>
<dbReference type="AlphaFoldDB" id="A0A934VG10"/>
<evidence type="ECO:0000313" key="3">
    <source>
        <dbReference type="Proteomes" id="UP000658278"/>
    </source>
</evidence>
<organism evidence="2 3">
    <name type="scientific">Haloferula rosea</name>
    <dbReference type="NCBI Taxonomy" id="490093"/>
    <lineage>
        <taxon>Bacteria</taxon>
        <taxon>Pseudomonadati</taxon>
        <taxon>Verrucomicrobiota</taxon>
        <taxon>Verrucomicrobiia</taxon>
        <taxon>Verrucomicrobiales</taxon>
        <taxon>Verrucomicrobiaceae</taxon>
        <taxon>Haloferula</taxon>
    </lineage>
</organism>
<dbReference type="EMBL" id="JAENII010000020">
    <property type="protein sequence ID" value="MBK1828919.1"/>
    <property type="molecule type" value="Genomic_DNA"/>
</dbReference>
<protein>
    <submittedName>
        <fullName evidence="2">Rhodanese-like domain-containing protein</fullName>
    </submittedName>
</protein>
<dbReference type="Proteomes" id="UP000658278">
    <property type="component" value="Unassembled WGS sequence"/>
</dbReference>
<dbReference type="SMART" id="SM00450">
    <property type="entry name" value="RHOD"/>
    <property type="match status" value="1"/>
</dbReference>
<dbReference type="PROSITE" id="PS50206">
    <property type="entry name" value="RHODANESE_3"/>
    <property type="match status" value="1"/>
</dbReference>
<dbReference type="SUPFAM" id="SSF52821">
    <property type="entry name" value="Rhodanese/Cell cycle control phosphatase"/>
    <property type="match status" value="1"/>
</dbReference>
<dbReference type="RefSeq" id="WP_234045380.1">
    <property type="nucleotide sequence ID" value="NZ_JAENII010000020.1"/>
</dbReference>
<dbReference type="InterPro" id="IPR001763">
    <property type="entry name" value="Rhodanese-like_dom"/>
</dbReference>
<proteinExistence type="predicted"/>
<feature type="domain" description="Rhodanese" evidence="1">
    <location>
        <begin position="23"/>
        <end position="114"/>
    </location>
</feature>
<sequence length="114" mass="12439">MLLGLGVSFAAEVVPIEKGEKLIADKVQLLDVRTEEEWKEGHLKGAVRADVTEKGFAEAVKKVTDPDKPVLVYCRSGGRSARAAKQLEKLGYEVVYDLKGGITAWKKAGKEVVK</sequence>
<comment type="caution">
    <text evidence="2">The sequence shown here is derived from an EMBL/GenBank/DDBJ whole genome shotgun (WGS) entry which is preliminary data.</text>
</comment>
<evidence type="ECO:0000259" key="1">
    <source>
        <dbReference type="PROSITE" id="PS50206"/>
    </source>
</evidence>
<dbReference type="InterPro" id="IPR036873">
    <property type="entry name" value="Rhodanese-like_dom_sf"/>
</dbReference>
<keyword evidence="3" id="KW-1185">Reference proteome</keyword>
<reference evidence="2" key="1">
    <citation type="submission" date="2021-01" db="EMBL/GenBank/DDBJ databases">
        <title>Modified the classification status of verrucomicrobia.</title>
        <authorList>
            <person name="Feng X."/>
        </authorList>
    </citation>
    <scope>NUCLEOTIDE SEQUENCE</scope>
    <source>
        <strain evidence="2">KCTC 22201</strain>
    </source>
</reference>
<dbReference type="InterPro" id="IPR052367">
    <property type="entry name" value="Thiosulfate_ST/Rhodanese-like"/>
</dbReference>
<evidence type="ECO:0000313" key="2">
    <source>
        <dbReference type="EMBL" id="MBK1828919.1"/>
    </source>
</evidence>
<dbReference type="Gene3D" id="3.40.250.10">
    <property type="entry name" value="Rhodanese-like domain"/>
    <property type="match status" value="1"/>
</dbReference>
<dbReference type="PANTHER" id="PTHR45431">
    <property type="entry name" value="RHODANESE-LIKE DOMAIN-CONTAINING PROTEIN 15, CHLOROPLASTIC"/>
    <property type="match status" value="1"/>
</dbReference>
<dbReference type="CDD" id="cd00158">
    <property type="entry name" value="RHOD"/>
    <property type="match status" value="1"/>
</dbReference>
<accession>A0A934VG10</accession>
<gene>
    <name evidence="2" type="ORF">JIN81_17925</name>
</gene>